<feature type="coiled-coil region" evidence="1">
    <location>
        <begin position="146"/>
        <end position="208"/>
    </location>
</feature>
<sequence length="224" mass="26270">LRAQVKEGEKLVSKYKRDLEALSSENGRLDSERIEAVSELERKKEGLKEAMMIMDGLREEIAACLTENSYRLPMKFAKAGKEADMNLKLSNVIEVIEAYGSQFEQLEMRLAIEDKRQRQRQPISEVDVTETIGDLRYRLFAASQKLSMYEKEREEWRDILLRFEEREAQAKQKNSDLANDVERWLQELDELREEKMCMQDKIAEYHTELGTKAVQLDELAKSVW</sequence>
<dbReference type="AlphaFoldDB" id="A0A183GSX3"/>
<evidence type="ECO:0000256" key="1">
    <source>
        <dbReference type="SAM" id="Coils"/>
    </source>
</evidence>
<reference evidence="3" key="1">
    <citation type="submission" date="2019-09" db="UniProtKB">
        <authorList>
            <consortium name="WormBaseParasite"/>
        </authorList>
    </citation>
    <scope>IDENTIFICATION</scope>
</reference>
<dbReference type="WBParaSite" id="HPBE_0002579301-mRNA-1">
    <property type="protein sequence ID" value="HPBE_0002579301-mRNA-1"/>
    <property type="gene ID" value="HPBE_0002579301"/>
</dbReference>
<dbReference type="Proteomes" id="UP000050761">
    <property type="component" value="Unassembled WGS sequence"/>
</dbReference>
<accession>A0A183GSX3</accession>
<evidence type="ECO:0000313" key="3">
    <source>
        <dbReference type="WBParaSite" id="HPBE_0002579301-mRNA-1"/>
    </source>
</evidence>
<name>A0A183GSX3_HELPZ</name>
<feature type="coiled-coil region" evidence="1">
    <location>
        <begin position="5"/>
        <end position="60"/>
    </location>
</feature>
<keyword evidence="2" id="KW-1185">Reference proteome</keyword>
<evidence type="ECO:0000313" key="2">
    <source>
        <dbReference type="Proteomes" id="UP000050761"/>
    </source>
</evidence>
<keyword evidence="1" id="KW-0175">Coiled coil</keyword>
<organism evidence="2 3">
    <name type="scientific">Heligmosomoides polygyrus</name>
    <name type="common">Parasitic roundworm</name>
    <dbReference type="NCBI Taxonomy" id="6339"/>
    <lineage>
        <taxon>Eukaryota</taxon>
        <taxon>Metazoa</taxon>
        <taxon>Ecdysozoa</taxon>
        <taxon>Nematoda</taxon>
        <taxon>Chromadorea</taxon>
        <taxon>Rhabditida</taxon>
        <taxon>Rhabditina</taxon>
        <taxon>Rhabditomorpha</taxon>
        <taxon>Strongyloidea</taxon>
        <taxon>Heligmosomidae</taxon>
        <taxon>Heligmosomoides</taxon>
    </lineage>
</organism>
<proteinExistence type="predicted"/>
<protein>
    <submittedName>
        <fullName evidence="3">IF rod domain-containing protein</fullName>
    </submittedName>
</protein>